<evidence type="ECO:0000259" key="1">
    <source>
        <dbReference type="Pfam" id="PF00496"/>
    </source>
</evidence>
<dbReference type="GO" id="GO:1904680">
    <property type="term" value="F:peptide transmembrane transporter activity"/>
    <property type="evidence" value="ECO:0007669"/>
    <property type="project" value="TreeGrafter"/>
</dbReference>
<gene>
    <name evidence="2" type="ORF">BDCR2A_00391</name>
</gene>
<dbReference type="PATRIC" id="fig|1432657.3.peg.389"/>
<accession>W6TIL5</accession>
<feature type="domain" description="Solute-binding protein family 5" evidence="1">
    <location>
        <begin position="72"/>
        <end position="125"/>
    </location>
</feature>
<dbReference type="InterPro" id="IPR039424">
    <property type="entry name" value="SBP_5"/>
</dbReference>
<proteinExistence type="predicted"/>
<evidence type="ECO:0000313" key="3">
    <source>
        <dbReference type="Proteomes" id="UP000019148"/>
    </source>
</evidence>
<sequence length="133" mass="15190">MKYKVIILLSFLIIWLTSCSNNEHKEKIIFRTTAESEPDSLDPQLATSAQSYRIIVNIFSGLTTKNTQTGGYKPGLAKSWDISEDGLVYTMHLREDIFWSDGVPITAEGIRKSYLRVLNKKQVHNMLILLNQQ</sequence>
<dbReference type="AlphaFoldDB" id="W6TIL5"/>
<protein>
    <submittedName>
        <fullName evidence="2">Oligopeptide-binding protein oppA</fullName>
    </submittedName>
</protein>
<dbReference type="EMBL" id="AZIT01000001">
    <property type="protein sequence ID" value="ETZ18418.1"/>
    <property type="molecule type" value="Genomic_DNA"/>
</dbReference>
<dbReference type="Gene3D" id="3.40.190.10">
    <property type="entry name" value="Periplasmic binding protein-like II"/>
    <property type="match status" value="1"/>
</dbReference>
<dbReference type="Gene3D" id="3.90.76.10">
    <property type="entry name" value="Dipeptide-binding Protein, Domain 1"/>
    <property type="match status" value="1"/>
</dbReference>
<dbReference type="PROSITE" id="PS51257">
    <property type="entry name" value="PROKAR_LIPOPROTEIN"/>
    <property type="match status" value="1"/>
</dbReference>
<dbReference type="Proteomes" id="UP000019148">
    <property type="component" value="Unassembled WGS sequence"/>
</dbReference>
<dbReference type="SUPFAM" id="SSF53850">
    <property type="entry name" value="Periplasmic binding protein-like II"/>
    <property type="match status" value="1"/>
</dbReference>
<name>W6TIL5_9SPIR</name>
<reference evidence="2 3" key="1">
    <citation type="submission" date="2013-12" db="EMBL/GenBank/DDBJ databases">
        <title>Comparative genomics of relapsing fever spirochetes.</title>
        <authorList>
            <person name="Schwan T.G."/>
            <person name="Raffel S.J."/>
            <person name="Porcella S.F."/>
        </authorList>
    </citation>
    <scope>NUCLEOTIDE SEQUENCE [LARGE SCALE GENOMIC DNA]</scope>
    <source>
        <strain evidence="2 3">CR2A</strain>
    </source>
</reference>
<dbReference type="Pfam" id="PF00496">
    <property type="entry name" value="SBP_bac_5"/>
    <property type="match status" value="1"/>
</dbReference>
<dbReference type="PANTHER" id="PTHR30290:SF83">
    <property type="entry name" value="ABC TRANSPORTER SUBSTRATE-BINDING PROTEIN"/>
    <property type="match status" value="1"/>
</dbReference>
<comment type="caution">
    <text evidence="2">The sequence shown here is derived from an EMBL/GenBank/DDBJ whole genome shotgun (WGS) entry which is preliminary data.</text>
</comment>
<evidence type="ECO:0000313" key="2">
    <source>
        <dbReference type="EMBL" id="ETZ18418.1"/>
    </source>
</evidence>
<dbReference type="PANTHER" id="PTHR30290">
    <property type="entry name" value="PERIPLASMIC BINDING COMPONENT OF ABC TRANSPORTER"/>
    <property type="match status" value="1"/>
</dbReference>
<organism evidence="2 3">
    <name type="scientific">Borrelia duttonii CR2A</name>
    <dbReference type="NCBI Taxonomy" id="1432657"/>
    <lineage>
        <taxon>Bacteria</taxon>
        <taxon>Pseudomonadati</taxon>
        <taxon>Spirochaetota</taxon>
        <taxon>Spirochaetia</taxon>
        <taxon>Spirochaetales</taxon>
        <taxon>Borreliaceae</taxon>
        <taxon>Borrelia</taxon>
    </lineage>
</organism>
<dbReference type="GO" id="GO:0015833">
    <property type="term" value="P:peptide transport"/>
    <property type="evidence" value="ECO:0007669"/>
    <property type="project" value="TreeGrafter"/>
</dbReference>
<dbReference type="InterPro" id="IPR000914">
    <property type="entry name" value="SBP_5_dom"/>
</dbReference>